<dbReference type="AlphaFoldDB" id="A0A812BLS9"/>
<feature type="transmembrane region" description="Helical" evidence="1">
    <location>
        <begin position="46"/>
        <end position="68"/>
    </location>
</feature>
<evidence type="ECO:0000256" key="1">
    <source>
        <dbReference type="SAM" id="Phobius"/>
    </source>
</evidence>
<evidence type="ECO:0000313" key="3">
    <source>
        <dbReference type="Proteomes" id="UP000597762"/>
    </source>
</evidence>
<keyword evidence="1" id="KW-0812">Transmembrane</keyword>
<keyword evidence="3" id="KW-1185">Reference proteome</keyword>
<dbReference type="EMBL" id="CAHIKZ030000735">
    <property type="protein sequence ID" value="CAE1236074.1"/>
    <property type="molecule type" value="Genomic_DNA"/>
</dbReference>
<keyword evidence="1" id="KW-0472">Membrane</keyword>
<feature type="transmembrane region" description="Helical" evidence="1">
    <location>
        <begin position="131"/>
        <end position="158"/>
    </location>
</feature>
<accession>A0A812BLS9</accession>
<feature type="transmembrane region" description="Helical" evidence="1">
    <location>
        <begin position="88"/>
        <end position="110"/>
    </location>
</feature>
<evidence type="ECO:0000313" key="2">
    <source>
        <dbReference type="EMBL" id="CAE1236074.1"/>
    </source>
</evidence>
<keyword evidence="1" id="KW-1133">Transmembrane helix</keyword>
<feature type="transmembrane region" description="Helical" evidence="1">
    <location>
        <begin position="15"/>
        <end position="34"/>
    </location>
</feature>
<dbReference type="Proteomes" id="UP000597762">
    <property type="component" value="Unassembled WGS sequence"/>
</dbReference>
<gene>
    <name evidence="2" type="ORF">SPHA_20052</name>
</gene>
<organism evidence="2 3">
    <name type="scientific">Acanthosepion pharaonis</name>
    <name type="common">Pharaoh cuttlefish</name>
    <name type="synonym">Sepia pharaonis</name>
    <dbReference type="NCBI Taxonomy" id="158019"/>
    <lineage>
        <taxon>Eukaryota</taxon>
        <taxon>Metazoa</taxon>
        <taxon>Spiralia</taxon>
        <taxon>Lophotrochozoa</taxon>
        <taxon>Mollusca</taxon>
        <taxon>Cephalopoda</taxon>
        <taxon>Coleoidea</taxon>
        <taxon>Decapodiformes</taxon>
        <taxon>Sepiida</taxon>
        <taxon>Sepiina</taxon>
        <taxon>Sepiidae</taxon>
        <taxon>Acanthosepion</taxon>
    </lineage>
</organism>
<comment type="caution">
    <text evidence="2">The sequence shown here is derived from an EMBL/GenBank/DDBJ whole genome shotgun (WGS) entry which is preliminary data.</text>
</comment>
<name>A0A812BLS9_ACAPH</name>
<protein>
    <submittedName>
        <fullName evidence="2">Uncharacterized protein</fullName>
    </submittedName>
</protein>
<reference evidence="2" key="1">
    <citation type="submission" date="2021-01" db="EMBL/GenBank/DDBJ databases">
        <authorList>
            <person name="Li R."/>
            <person name="Bekaert M."/>
        </authorList>
    </citation>
    <scope>NUCLEOTIDE SEQUENCE</scope>
    <source>
        <strain evidence="2">Farmed</strain>
    </source>
</reference>
<sequence length="159" mass="19393">MKSVSLDGLDKTQSLISHLYLLFYRVFLFLSTFQSSRKFFFSSLDLNLVSFSFFFFFSLLFFSFFIFFNVDFYIVFFLSCISTPPYLFILFRFFLFINLSFYYLSCYVRLLFHSSRLSSFSFYSSFFSSSFFILFCLSLHLVTIFLLFTLFFFFFFFFF</sequence>
<proteinExistence type="predicted"/>